<sequence length="62" mass="7045">MALKNLRLTKAELCLLTVQALEGSVATLWTKDSREDPRILGPERRNRPLQCLDCEQAEFSLC</sequence>
<comment type="caution">
    <text evidence="1">The sequence shown here is derived from an EMBL/GenBank/DDBJ whole genome shotgun (WGS) entry which is preliminary data.</text>
</comment>
<reference evidence="1 2" key="1">
    <citation type="submission" date="2019-05" db="EMBL/GenBank/DDBJ databases">
        <title>Another draft genome of Portunus trituberculatus and its Hox gene families provides insights of decapod evolution.</title>
        <authorList>
            <person name="Jeong J.-H."/>
            <person name="Song I."/>
            <person name="Kim S."/>
            <person name="Choi T."/>
            <person name="Kim D."/>
            <person name="Ryu S."/>
            <person name="Kim W."/>
        </authorList>
    </citation>
    <scope>NUCLEOTIDE SEQUENCE [LARGE SCALE GENOMIC DNA]</scope>
    <source>
        <tissue evidence="1">Muscle</tissue>
    </source>
</reference>
<organism evidence="1 2">
    <name type="scientific">Portunus trituberculatus</name>
    <name type="common">Swimming crab</name>
    <name type="synonym">Neptunus trituberculatus</name>
    <dbReference type="NCBI Taxonomy" id="210409"/>
    <lineage>
        <taxon>Eukaryota</taxon>
        <taxon>Metazoa</taxon>
        <taxon>Ecdysozoa</taxon>
        <taxon>Arthropoda</taxon>
        <taxon>Crustacea</taxon>
        <taxon>Multicrustacea</taxon>
        <taxon>Malacostraca</taxon>
        <taxon>Eumalacostraca</taxon>
        <taxon>Eucarida</taxon>
        <taxon>Decapoda</taxon>
        <taxon>Pleocyemata</taxon>
        <taxon>Brachyura</taxon>
        <taxon>Eubrachyura</taxon>
        <taxon>Portunoidea</taxon>
        <taxon>Portunidae</taxon>
        <taxon>Portuninae</taxon>
        <taxon>Portunus</taxon>
    </lineage>
</organism>
<keyword evidence="2" id="KW-1185">Reference proteome</keyword>
<evidence type="ECO:0000313" key="2">
    <source>
        <dbReference type="Proteomes" id="UP000324222"/>
    </source>
</evidence>
<accession>A0A5B7D7C8</accession>
<gene>
    <name evidence="1" type="ORF">E2C01_010027</name>
</gene>
<protein>
    <submittedName>
        <fullName evidence="1">Uncharacterized protein</fullName>
    </submittedName>
</protein>
<proteinExistence type="predicted"/>
<evidence type="ECO:0000313" key="1">
    <source>
        <dbReference type="EMBL" id="MPC17179.1"/>
    </source>
</evidence>
<dbReference type="EMBL" id="VSRR010000565">
    <property type="protein sequence ID" value="MPC17179.1"/>
    <property type="molecule type" value="Genomic_DNA"/>
</dbReference>
<dbReference type="Proteomes" id="UP000324222">
    <property type="component" value="Unassembled WGS sequence"/>
</dbReference>
<dbReference type="AlphaFoldDB" id="A0A5B7D7C8"/>
<name>A0A5B7D7C8_PORTR</name>